<sequence>MIERTFWRVMVIRDNVIIDWRVAPTSLAEAYANVLRLRYPNDQIRAKQVSDYEAAYPPDQPYDPRD</sequence>
<keyword evidence="2" id="KW-1185">Reference proteome</keyword>
<proteinExistence type="predicted"/>
<dbReference type="EMBL" id="JACHMY010000001">
    <property type="protein sequence ID" value="MBB5833376.1"/>
    <property type="molecule type" value="Genomic_DNA"/>
</dbReference>
<accession>A0A7W9J0H8</accession>
<dbReference type="RefSeq" id="WP_184793271.1">
    <property type="nucleotide sequence ID" value="NZ_JACHMY010000001.1"/>
</dbReference>
<evidence type="ECO:0000313" key="1">
    <source>
        <dbReference type="EMBL" id="MBB5833376.1"/>
    </source>
</evidence>
<gene>
    <name evidence="1" type="ORF">HDA39_000110</name>
</gene>
<dbReference type="AlphaFoldDB" id="A0A7W9J0H8"/>
<evidence type="ECO:0000313" key="2">
    <source>
        <dbReference type="Proteomes" id="UP000549971"/>
    </source>
</evidence>
<reference evidence="1 2" key="1">
    <citation type="submission" date="2020-08" db="EMBL/GenBank/DDBJ databases">
        <title>Sequencing the genomes of 1000 actinobacteria strains.</title>
        <authorList>
            <person name="Klenk H.-P."/>
        </authorList>
    </citation>
    <scope>NUCLEOTIDE SEQUENCE [LARGE SCALE GENOMIC DNA]</scope>
    <source>
        <strain evidence="1 2">DSM 28967</strain>
    </source>
</reference>
<name>A0A7W9J0H8_9ACTN</name>
<dbReference type="Proteomes" id="UP000549971">
    <property type="component" value="Unassembled WGS sequence"/>
</dbReference>
<comment type="caution">
    <text evidence="1">The sequence shown here is derived from an EMBL/GenBank/DDBJ whole genome shotgun (WGS) entry which is preliminary data.</text>
</comment>
<protein>
    <submittedName>
        <fullName evidence="1">Uncharacterized protein</fullName>
    </submittedName>
</protein>
<organism evidence="1 2">
    <name type="scientific">Kribbella italica</name>
    <dbReference type="NCBI Taxonomy" id="1540520"/>
    <lineage>
        <taxon>Bacteria</taxon>
        <taxon>Bacillati</taxon>
        <taxon>Actinomycetota</taxon>
        <taxon>Actinomycetes</taxon>
        <taxon>Propionibacteriales</taxon>
        <taxon>Kribbellaceae</taxon>
        <taxon>Kribbella</taxon>
    </lineage>
</organism>